<evidence type="ECO:0000256" key="1">
    <source>
        <dbReference type="SAM" id="MobiDB-lite"/>
    </source>
</evidence>
<evidence type="ECO:0008006" key="4">
    <source>
        <dbReference type="Google" id="ProtNLM"/>
    </source>
</evidence>
<reference evidence="2" key="1">
    <citation type="journal article" date="2014" name="Int. J. Syst. Evol. Microbiol.">
        <title>Complete genome sequence of Corynebacterium casei LMG S-19264T (=DSM 44701T), isolated from a smear-ripened cheese.</title>
        <authorList>
            <consortium name="US DOE Joint Genome Institute (JGI-PGF)"/>
            <person name="Walter F."/>
            <person name="Albersmeier A."/>
            <person name="Kalinowski J."/>
            <person name="Ruckert C."/>
        </authorList>
    </citation>
    <scope>NUCLEOTIDE SEQUENCE</scope>
    <source>
        <strain evidence="2">CGMCC 1.12997</strain>
    </source>
</reference>
<gene>
    <name evidence="2" type="ORF">GCM10011585_12840</name>
</gene>
<dbReference type="EMBL" id="BMGT01000002">
    <property type="protein sequence ID" value="GGG72000.1"/>
    <property type="molecule type" value="Genomic_DNA"/>
</dbReference>
<accession>A0A917M244</accession>
<comment type="caution">
    <text evidence="2">The sequence shown here is derived from an EMBL/GenBank/DDBJ whole genome shotgun (WGS) entry which is preliminary data.</text>
</comment>
<proteinExistence type="predicted"/>
<dbReference type="RefSeq" id="WP_188553377.1">
    <property type="nucleotide sequence ID" value="NZ_BMGT01000002.1"/>
</dbReference>
<reference evidence="2" key="2">
    <citation type="submission" date="2020-09" db="EMBL/GenBank/DDBJ databases">
        <authorList>
            <person name="Sun Q."/>
            <person name="Zhou Y."/>
        </authorList>
    </citation>
    <scope>NUCLEOTIDE SEQUENCE</scope>
    <source>
        <strain evidence="2">CGMCC 1.12997</strain>
    </source>
</reference>
<name>A0A917M244_9BACT</name>
<feature type="region of interest" description="Disordered" evidence="1">
    <location>
        <begin position="1"/>
        <end position="33"/>
    </location>
</feature>
<protein>
    <recommendedName>
        <fullName evidence="4">DUF3987 domain-containing protein</fullName>
    </recommendedName>
</protein>
<keyword evidence="3" id="KW-1185">Reference proteome</keyword>
<dbReference type="Proteomes" id="UP000647241">
    <property type="component" value="Unassembled WGS sequence"/>
</dbReference>
<sequence>MFPFGIDKPNSFDSSNDSITTEPTQELEPASDVVEHPKLPPGLLGWIAQFIYNSAYKPIPIVALAAAMAYMAAIFGRSYNVFNTGLNLYIALLAPTGTGKEGATSGIHRINEAVREQVPSLDCIGPNFASPQAANRYMAKNSQCVLSIVPEIGHYFQRLNAKNASANDKGMKQFQLAAYNKSGYGEILSGSVFADGTKDFPAIQRPAYSMFGESTQEEYFKAFTEASISEGTMSRILNLEYSGPRPPSNHNATTRPHPDLVNKLSEATAHSKFIEGRNEVIRVGFADDFANQFQRDYENDCDRQINNASNEITKQLYNRAHMQLLRLAALVAVGVNYIQPMITVEHLEWAKSIVDASLKTTISRFESGKVGDISPHIIQHEQLLNCLRQYLKKEWQSSYVRNYGITQDHKNQRVITYRYIKTMLHRQPAFRNAHNPKQALDNMIQEFVSSAYLIEVRDRGMEKYRGNSVGKMWLVNNVG</sequence>
<dbReference type="AlphaFoldDB" id="A0A917M244"/>
<evidence type="ECO:0000313" key="2">
    <source>
        <dbReference type="EMBL" id="GGG72000.1"/>
    </source>
</evidence>
<evidence type="ECO:0000313" key="3">
    <source>
        <dbReference type="Proteomes" id="UP000647241"/>
    </source>
</evidence>
<organism evidence="2 3">
    <name type="scientific">Edaphobacter dinghuensis</name>
    <dbReference type="NCBI Taxonomy" id="1560005"/>
    <lineage>
        <taxon>Bacteria</taxon>
        <taxon>Pseudomonadati</taxon>
        <taxon>Acidobacteriota</taxon>
        <taxon>Terriglobia</taxon>
        <taxon>Terriglobales</taxon>
        <taxon>Acidobacteriaceae</taxon>
        <taxon>Edaphobacter</taxon>
    </lineage>
</organism>
<feature type="compositionally biased region" description="Polar residues" evidence="1">
    <location>
        <begin position="11"/>
        <end position="24"/>
    </location>
</feature>